<dbReference type="InterPro" id="IPR004837">
    <property type="entry name" value="NaCa_Exmemb"/>
</dbReference>
<feature type="transmembrane region" description="Helical" evidence="9">
    <location>
        <begin position="528"/>
        <end position="550"/>
    </location>
</feature>
<dbReference type="GO" id="GO:0000329">
    <property type="term" value="C:fungal-type vacuole membrane"/>
    <property type="evidence" value="ECO:0007669"/>
    <property type="project" value="TreeGrafter"/>
</dbReference>
<dbReference type="GO" id="GO:0015369">
    <property type="term" value="F:calcium:proton antiporter activity"/>
    <property type="evidence" value="ECO:0007669"/>
    <property type="project" value="TreeGrafter"/>
</dbReference>
<feature type="transmembrane region" description="Helical" evidence="9">
    <location>
        <begin position="362"/>
        <end position="384"/>
    </location>
</feature>
<dbReference type="InterPro" id="IPR004713">
    <property type="entry name" value="CaH_exchang"/>
</dbReference>
<keyword evidence="4 9" id="KW-0812">Transmembrane</keyword>
<name>A0AAN7AP02_9PEZI</name>
<comment type="similarity">
    <text evidence="2">Belongs to the Ca(2+):cation antiporter (CaCA) (TC 2.A.19) family.</text>
</comment>
<evidence type="ECO:0000256" key="2">
    <source>
        <dbReference type="ARBA" id="ARBA00008170"/>
    </source>
</evidence>
<dbReference type="Gene3D" id="1.20.1420.30">
    <property type="entry name" value="NCX, central ion-binding region"/>
    <property type="match status" value="2"/>
</dbReference>
<dbReference type="FunFam" id="1.20.1420.30:FF:000011">
    <property type="entry name" value="Vacuolar calcium ion transporter"/>
    <property type="match status" value="1"/>
</dbReference>
<feature type="transmembrane region" description="Helical" evidence="9">
    <location>
        <begin position="396"/>
        <end position="416"/>
    </location>
</feature>
<feature type="transmembrane region" description="Helical" evidence="9">
    <location>
        <begin position="243"/>
        <end position="260"/>
    </location>
</feature>
<dbReference type="AlphaFoldDB" id="A0AAN7AP02"/>
<evidence type="ECO:0000313" key="11">
    <source>
        <dbReference type="EMBL" id="KAK4193764.1"/>
    </source>
</evidence>
<feature type="compositionally biased region" description="Basic and acidic residues" evidence="8">
    <location>
        <begin position="145"/>
        <end position="161"/>
    </location>
</feature>
<comment type="subcellular location">
    <subcellularLocation>
        <location evidence="1">Endomembrane system</location>
        <topology evidence="1">Multi-pass membrane protein</topology>
    </subcellularLocation>
</comment>
<comment type="caution">
    <text evidence="11">The sequence shown here is derived from an EMBL/GenBank/DDBJ whole genome shotgun (WGS) entry which is preliminary data.</text>
</comment>
<dbReference type="PANTHER" id="PTHR31503">
    <property type="entry name" value="VACUOLAR CALCIUM ION TRANSPORTER"/>
    <property type="match status" value="1"/>
</dbReference>
<evidence type="ECO:0000256" key="7">
    <source>
        <dbReference type="ARBA" id="ARBA00023136"/>
    </source>
</evidence>
<dbReference type="Proteomes" id="UP001302126">
    <property type="component" value="Unassembled WGS sequence"/>
</dbReference>
<dbReference type="EMBL" id="MU864350">
    <property type="protein sequence ID" value="KAK4193764.1"/>
    <property type="molecule type" value="Genomic_DNA"/>
</dbReference>
<feature type="transmembrane region" description="Helical" evidence="9">
    <location>
        <begin position="326"/>
        <end position="350"/>
    </location>
</feature>
<feature type="transmembrane region" description="Helical" evidence="9">
    <location>
        <begin position="298"/>
        <end position="320"/>
    </location>
</feature>
<proteinExistence type="inferred from homology"/>
<keyword evidence="12" id="KW-1185">Reference proteome</keyword>
<organism evidence="11 12">
    <name type="scientific">Podospora australis</name>
    <dbReference type="NCBI Taxonomy" id="1536484"/>
    <lineage>
        <taxon>Eukaryota</taxon>
        <taxon>Fungi</taxon>
        <taxon>Dikarya</taxon>
        <taxon>Ascomycota</taxon>
        <taxon>Pezizomycotina</taxon>
        <taxon>Sordariomycetes</taxon>
        <taxon>Sordariomycetidae</taxon>
        <taxon>Sordariales</taxon>
        <taxon>Podosporaceae</taxon>
        <taxon>Podospora</taxon>
    </lineage>
</organism>
<evidence type="ECO:0000256" key="9">
    <source>
        <dbReference type="SAM" id="Phobius"/>
    </source>
</evidence>
<feature type="region of interest" description="Disordered" evidence="8">
    <location>
        <begin position="68"/>
        <end position="91"/>
    </location>
</feature>
<keyword evidence="5 9" id="KW-1133">Transmembrane helix</keyword>
<feature type="compositionally biased region" description="Basic and acidic residues" evidence="8">
    <location>
        <begin position="103"/>
        <end position="113"/>
    </location>
</feature>
<gene>
    <name evidence="11" type="ORF">QBC35DRAFT_5722</name>
</gene>
<evidence type="ECO:0000256" key="1">
    <source>
        <dbReference type="ARBA" id="ARBA00004127"/>
    </source>
</evidence>
<evidence type="ECO:0000256" key="4">
    <source>
        <dbReference type="ARBA" id="ARBA00022692"/>
    </source>
</evidence>
<keyword evidence="3" id="KW-0813">Transport</keyword>
<accession>A0AAN7AP02</accession>
<evidence type="ECO:0000259" key="10">
    <source>
        <dbReference type="Pfam" id="PF01699"/>
    </source>
</evidence>
<feature type="domain" description="Sodium/calcium exchanger membrane region" evidence="10">
    <location>
        <begin position="531"/>
        <end position="674"/>
    </location>
</feature>
<reference evidence="11" key="1">
    <citation type="journal article" date="2023" name="Mol. Phylogenet. Evol.">
        <title>Genome-scale phylogeny and comparative genomics of the fungal order Sordariales.</title>
        <authorList>
            <person name="Hensen N."/>
            <person name="Bonometti L."/>
            <person name="Westerberg I."/>
            <person name="Brannstrom I.O."/>
            <person name="Guillou S."/>
            <person name="Cros-Aarteil S."/>
            <person name="Calhoun S."/>
            <person name="Haridas S."/>
            <person name="Kuo A."/>
            <person name="Mondo S."/>
            <person name="Pangilinan J."/>
            <person name="Riley R."/>
            <person name="LaButti K."/>
            <person name="Andreopoulos B."/>
            <person name="Lipzen A."/>
            <person name="Chen C."/>
            <person name="Yan M."/>
            <person name="Daum C."/>
            <person name="Ng V."/>
            <person name="Clum A."/>
            <person name="Steindorff A."/>
            <person name="Ohm R.A."/>
            <person name="Martin F."/>
            <person name="Silar P."/>
            <person name="Natvig D.O."/>
            <person name="Lalanne C."/>
            <person name="Gautier V."/>
            <person name="Ament-Velasquez S.L."/>
            <person name="Kruys A."/>
            <person name="Hutchinson M.I."/>
            <person name="Powell A.J."/>
            <person name="Barry K."/>
            <person name="Miller A.N."/>
            <person name="Grigoriev I.V."/>
            <person name="Debuchy R."/>
            <person name="Gladieux P."/>
            <person name="Hiltunen Thoren M."/>
            <person name="Johannesson H."/>
        </authorList>
    </citation>
    <scope>NUCLEOTIDE SEQUENCE</scope>
    <source>
        <strain evidence="11">PSN309</strain>
    </source>
</reference>
<evidence type="ECO:0000256" key="3">
    <source>
        <dbReference type="ARBA" id="ARBA00022448"/>
    </source>
</evidence>
<dbReference type="GO" id="GO:0012505">
    <property type="term" value="C:endomembrane system"/>
    <property type="evidence" value="ECO:0007669"/>
    <property type="project" value="UniProtKB-SubCell"/>
</dbReference>
<reference evidence="11" key="2">
    <citation type="submission" date="2023-05" db="EMBL/GenBank/DDBJ databases">
        <authorList>
            <consortium name="Lawrence Berkeley National Laboratory"/>
            <person name="Steindorff A."/>
            <person name="Hensen N."/>
            <person name="Bonometti L."/>
            <person name="Westerberg I."/>
            <person name="Brannstrom I.O."/>
            <person name="Guillou S."/>
            <person name="Cros-Aarteil S."/>
            <person name="Calhoun S."/>
            <person name="Haridas S."/>
            <person name="Kuo A."/>
            <person name="Mondo S."/>
            <person name="Pangilinan J."/>
            <person name="Riley R."/>
            <person name="Labutti K."/>
            <person name="Andreopoulos B."/>
            <person name="Lipzen A."/>
            <person name="Chen C."/>
            <person name="Yanf M."/>
            <person name="Daum C."/>
            <person name="Ng V."/>
            <person name="Clum A."/>
            <person name="Ohm R."/>
            <person name="Martin F."/>
            <person name="Silar P."/>
            <person name="Natvig D."/>
            <person name="Lalanne C."/>
            <person name="Gautier V."/>
            <person name="Ament-Velasquez S.L."/>
            <person name="Kruys A."/>
            <person name="Hutchinson M.I."/>
            <person name="Powell A.J."/>
            <person name="Barry K."/>
            <person name="Miller A.N."/>
            <person name="Grigoriev I.V."/>
            <person name="Debuchy R."/>
            <person name="Gladieux P."/>
            <person name="Thoren M.H."/>
            <person name="Johannesson H."/>
        </authorList>
    </citation>
    <scope>NUCLEOTIDE SEQUENCE</scope>
    <source>
        <strain evidence="11">PSN309</strain>
    </source>
</reference>
<feature type="transmembrane region" description="Helical" evidence="9">
    <location>
        <begin position="634"/>
        <end position="650"/>
    </location>
</feature>
<evidence type="ECO:0000256" key="8">
    <source>
        <dbReference type="SAM" id="MobiDB-lite"/>
    </source>
</evidence>
<feature type="region of interest" description="Disordered" evidence="8">
    <location>
        <begin position="474"/>
        <end position="522"/>
    </location>
</feature>
<feature type="transmembrane region" description="Helical" evidence="9">
    <location>
        <begin position="266"/>
        <end position="286"/>
    </location>
</feature>
<dbReference type="PANTHER" id="PTHR31503:SF20">
    <property type="entry name" value="CA(2+)_H(+) EXCHANGER, PUTATIVE (EUROFUNG)-RELATED"/>
    <property type="match status" value="1"/>
</dbReference>
<feature type="transmembrane region" description="Helical" evidence="9">
    <location>
        <begin position="596"/>
        <end position="622"/>
    </location>
</feature>
<feature type="compositionally biased region" description="Polar residues" evidence="8">
    <location>
        <begin position="125"/>
        <end position="144"/>
    </location>
</feature>
<feature type="transmembrane region" description="Helical" evidence="9">
    <location>
        <begin position="570"/>
        <end position="589"/>
    </location>
</feature>
<evidence type="ECO:0000256" key="5">
    <source>
        <dbReference type="ARBA" id="ARBA00022989"/>
    </source>
</evidence>
<dbReference type="GO" id="GO:0006874">
    <property type="term" value="P:intracellular calcium ion homeostasis"/>
    <property type="evidence" value="ECO:0007669"/>
    <property type="project" value="TreeGrafter"/>
</dbReference>
<feature type="domain" description="Sodium/calcium exchanger membrane region" evidence="10">
    <location>
        <begin position="266"/>
        <end position="418"/>
    </location>
</feature>
<protein>
    <submittedName>
        <fullName evidence="11">Vacuolar cation/proton exchanger</fullName>
    </submittedName>
</protein>
<feature type="transmembrane region" description="Helical" evidence="9">
    <location>
        <begin position="662"/>
        <end position="685"/>
    </location>
</feature>
<dbReference type="InterPro" id="IPR044880">
    <property type="entry name" value="NCX_ion-bd_dom_sf"/>
</dbReference>
<keyword evidence="7 9" id="KW-0472">Membrane</keyword>
<sequence>MTSVLLCPGGTLTDIYTEPMPSPTDNAYKTRREAFSAAWHTTNFKLLPHSHTKHEHCDRAQSQAALPLSSSSQWRAAPNLEGPPVISRAETTPLRLMMHEVDREHDHRAERGRPLSSPGGIFTSVPLTGTAETPESSRDATNNGKETDLGDMTPDRGEELLGARPPMAGSQREVTFQESMRRRTTARRDTEDVSPSHGMTPTEKAGDGDKKKKKKSRTFFKRITPKEPFTVGNQIRRTILSSWINVLLIAAPVGIAINYIPAVSRVAVFVVNFIAIVPLAAMLGFATEEIALRTGETVGGLLNATFGNAVELIVAVIALAKNEVVIVQTSLIGSILSNLLLVMGMCFFFGGLRRQEQYFNTTVAQTAASLLALAVAGVIIPTVFDMASPAPASDVARLSRGTSVILLVVYGAYLFFQLKTHSMVFAERSQKVEAKPYRNHLPKGAVAQGFVAPAGIIGGTAMLSRRSENEKLHNLLTTHPPNPQKHINKNPSDSPGNGGEGSSHDDAEDDYHNDDDDEEENEEPQLHFIVAVATLAISTVIIAFCAEYMVDGISALTDGGHVSEEFVGLILLPIVGNAAEHATAVTVAIKDKMDLAIGVAVGSSMQVALFIIPLLVIIGWGMGIDEMSLSFDPFQVAVLFVAVLLVNYLIGDGKSHWLEGMLLMCLYAIIAVCSWCKSSICPVFVLPPPFRHVWSGC</sequence>
<feature type="region of interest" description="Disordered" evidence="8">
    <location>
        <begin position="103"/>
        <end position="217"/>
    </location>
</feature>
<feature type="compositionally biased region" description="Acidic residues" evidence="8">
    <location>
        <begin position="506"/>
        <end position="522"/>
    </location>
</feature>
<keyword evidence="6" id="KW-0406">Ion transport</keyword>
<evidence type="ECO:0000256" key="6">
    <source>
        <dbReference type="ARBA" id="ARBA00023065"/>
    </source>
</evidence>
<dbReference type="Pfam" id="PF01699">
    <property type="entry name" value="Na_Ca_ex"/>
    <property type="match status" value="2"/>
</dbReference>
<evidence type="ECO:0000313" key="12">
    <source>
        <dbReference type="Proteomes" id="UP001302126"/>
    </source>
</evidence>